<comment type="caution">
    <text evidence="1">The sequence shown here is derived from an EMBL/GenBank/DDBJ whole genome shotgun (WGS) entry which is preliminary data.</text>
</comment>
<reference evidence="1 2" key="2">
    <citation type="submission" date="2020-07" db="EMBL/GenBank/DDBJ databases">
        <title>Genome assembly of wild tea tree DASZ reveals pedigree and selection history of tea varieties.</title>
        <authorList>
            <person name="Zhang W."/>
        </authorList>
    </citation>
    <scope>NUCLEOTIDE SEQUENCE [LARGE SCALE GENOMIC DNA]</scope>
    <source>
        <strain evidence="2">cv. G240</strain>
        <tissue evidence="1">Leaf</tissue>
    </source>
</reference>
<organism evidence="1 2">
    <name type="scientific">Camellia sinensis</name>
    <name type="common">Tea plant</name>
    <name type="synonym">Thea sinensis</name>
    <dbReference type="NCBI Taxonomy" id="4442"/>
    <lineage>
        <taxon>Eukaryota</taxon>
        <taxon>Viridiplantae</taxon>
        <taxon>Streptophyta</taxon>
        <taxon>Embryophyta</taxon>
        <taxon>Tracheophyta</taxon>
        <taxon>Spermatophyta</taxon>
        <taxon>Magnoliopsida</taxon>
        <taxon>eudicotyledons</taxon>
        <taxon>Gunneridae</taxon>
        <taxon>Pentapetalae</taxon>
        <taxon>asterids</taxon>
        <taxon>Ericales</taxon>
        <taxon>Theaceae</taxon>
        <taxon>Camellia</taxon>
    </lineage>
</organism>
<gene>
    <name evidence="1" type="ORF">HYC85_025715</name>
</gene>
<proteinExistence type="predicted"/>
<name>A0A7J7GBS6_CAMSI</name>
<protein>
    <submittedName>
        <fullName evidence="1">Uncharacterized protein</fullName>
    </submittedName>
</protein>
<dbReference type="EMBL" id="JACBKZ010000012">
    <property type="protein sequence ID" value="KAF5938209.1"/>
    <property type="molecule type" value="Genomic_DNA"/>
</dbReference>
<dbReference type="AlphaFoldDB" id="A0A7J7GBS6"/>
<evidence type="ECO:0000313" key="1">
    <source>
        <dbReference type="EMBL" id="KAF5938209.1"/>
    </source>
</evidence>
<accession>A0A7J7GBS6</accession>
<sequence>MIDPRIATSPLACMKTRDSFTKKELLFVCDDTDVEGLLVKGDYIEYVWAHFGGQLMGTSLGLSIFPTGWGRG</sequence>
<reference evidence="2" key="1">
    <citation type="journal article" date="2020" name="Nat. Commun.">
        <title>Genome assembly of wild tea tree DASZ reveals pedigree and selection history of tea varieties.</title>
        <authorList>
            <person name="Zhang W."/>
            <person name="Zhang Y."/>
            <person name="Qiu H."/>
            <person name="Guo Y."/>
            <person name="Wan H."/>
            <person name="Zhang X."/>
            <person name="Scossa F."/>
            <person name="Alseekh S."/>
            <person name="Zhang Q."/>
            <person name="Wang P."/>
            <person name="Xu L."/>
            <person name="Schmidt M.H."/>
            <person name="Jia X."/>
            <person name="Li D."/>
            <person name="Zhu A."/>
            <person name="Guo F."/>
            <person name="Chen W."/>
            <person name="Ni D."/>
            <person name="Usadel B."/>
            <person name="Fernie A.R."/>
            <person name="Wen W."/>
        </authorList>
    </citation>
    <scope>NUCLEOTIDE SEQUENCE [LARGE SCALE GENOMIC DNA]</scope>
    <source>
        <strain evidence="2">cv. G240</strain>
    </source>
</reference>
<dbReference type="Proteomes" id="UP000593564">
    <property type="component" value="Unassembled WGS sequence"/>
</dbReference>
<keyword evidence="2" id="KW-1185">Reference proteome</keyword>
<evidence type="ECO:0000313" key="2">
    <source>
        <dbReference type="Proteomes" id="UP000593564"/>
    </source>
</evidence>